<dbReference type="RefSeq" id="WP_142663484.1">
    <property type="nucleotide sequence ID" value="NZ_FXTK01000010.1"/>
</dbReference>
<sequence>MRRAFSLIVRTVTGLWSLLMVLLMVASVALSIAMTLLPQVLGAVASVVESVTGRKTAVTEARSQQARMTERLAKADADLAAERTARRTETRALRQQIARMSDEARLAPVTYRGQRVAIREAVHDTSERVSRRAAVAATRNVGSTVGEALPVIGVGVIVAATAWELSDSCQMMQEMRELDAAFNPENPISEDEVCGIKPPTRDEIWTAVKSSPGTAWNGAKSLYADLPEVSISASYDWTLARLSGMSDWIMGSDAPVN</sequence>
<dbReference type="AlphaFoldDB" id="A0A521DYI9"/>
<gene>
    <name evidence="1" type="ORF">SAMN06265221_11092</name>
</gene>
<keyword evidence="2" id="KW-1185">Reference proteome</keyword>
<dbReference type="Proteomes" id="UP000319014">
    <property type="component" value="Unassembled WGS sequence"/>
</dbReference>
<proteinExistence type="predicted"/>
<evidence type="ECO:0000313" key="1">
    <source>
        <dbReference type="EMBL" id="SMO76682.1"/>
    </source>
</evidence>
<accession>A0A521DYI9</accession>
<protein>
    <submittedName>
        <fullName evidence="1">Uncharacterized protein</fullName>
    </submittedName>
</protein>
<name>A0A521DYI9_9RHOB</name>
<organism evidence="1 2">
    <name type="scientific">Paracoccus laeviglucosivorans</name>
    <dbReference type="NCBI Taxonomy" id="1197861"/>
    <lineage>
        <taxon>Bacteria</taxon>
        <taxon>Pseudomonadati</taxon>
        <taxon>Pseudomonadota</taxon>
        <taxon>Alphaproteobacteria</taxon>
        <taxon>Rhodobacterales</taxon>
        <taxon>Paracoccaceae</taxon>
        <taxon>Paracoccus</taxon>
    </lineage>
</organism>
<dbReference type="OrthoDB" id="7743350at2"/>
<reference evidence="1 2" key="1">
    <citation type="submission" date="2017-05" db="EMBL/GenBank/DDBJ databases">
        <authorList>
            <person name="Varghese N."/>
            <person name="Submissions S."/>
        </authorList>
    </citation>
    <scope>NUCLEOTIDE SEQUENCE [LARGE SCALE GENOMIC DNA]</scope>
    <source>
        <strain evidence="1 2">DSM 100094</strain>
    </source>
</reference>
<dbReference type="EMBL" id="FXTK01000010">
    <property type="protein sequence ID" value="SMO76682.1"/>
    <property type="molecule type" value="Genomic_DNA"/>
</dbReference>
<evidence type="ECO:0000313" key="2">
    <source>
        <dbReference type="Proteomes" id="UP000319014"/>
    </source>
</evidence>